<organism evidence="2 3">
    <name type="scientific">Fictibacillus arsenicus</name>
    <dbReference type="NCBI Taxonomy" id="255247"/>
    <lineage>
        <taxon>Bacteria</taxon>
        <taxon>Bacillati</taxon>
        <taxon>Bacillota</taxon>
        <taxon>Bacilli</taxon>
        <taxon>Bacillales</taxon>
        <taxon>Fictibacillaceae</taxon>
        <taxon>Fictibacillus</taxon>
    </lineage>
</organism>
<dbReference type="Proteomes" id="UP000077412">
    <property type="component" value="Chromosome"/>
</dbReference>
<proteinExistence type="predicted"/>
<gene>
    <name evidence="2" type="ORF">ABE41_018440</name>
</gene>
<accession>A0A1B1Z987</accession>
<dbReference type="STRING" id="255247.ABE41_018440"/>
<keyword evidence="1" id="KW-0812">Transmembrane</keyword>
<evidence type="ECO:0000313" key="3">
    <source>
        <dbReference type="Proteomes" id="UP000077412"/>
    </source>
</evidence>
<dbReference type="KEGG" id="far:ABE41_018440"/>
<feature type="transmembrane region" description="Helical" evidence="1">
    <location>
        <begin position="48"/>
        <end position="69"/>
    </location>
</feature>
<dbReference type="AlphaFoldDB" id="A0A1B1Z987"/>
<keyword evidence="3" id="KW-1185">Reference proteome</keyword>
<keyword evidence="1" id="KW-1133">Transmembrane helix</keyword>
<protein>
    <submittedName>
        <fullName evidence="2">Uncharacterized protein</fullName>
    </submittedName>
</protein>
<feature type="transmembrane region" description="Helical" evidence="1">
    <location>
        <begin position="75"/>
        <end position="96"/>
    </location>
</feature>
<dbReference type="EMBL" id="CP016761">
    <property type="protein sequence ID" value="ANX13995.1"/>
    <property type="molecule type" value="Genomic_DNA"/>
</dbReference>
<evidence type="ECO:0000313" key="2">
    <source>
        <dbReference type="EMBL" id="ANX13995.1"/>
    </source>
</evidence>
<name>A0A1B1Z987_9BACL</name>
<sequence length="106" mass="12137">MTSVSFFIILEQDSCPRIAAAFAFLLFLLHDLDLLALQDIRARRAGRFAFKVMLFVFLFVFLFPGFLFLLELAVVEISTLITHINIHLSGILPISLNRDRLSLYSM</sequence>
<keyword evidence="1" id="KW-0472">Membrane</keyword>
<evidence type="ECO:0000256" key="1">
    <source>
        <dbReference type="SAM" id="Phobius"/>
    </source>
</evidence>
<reference evidence="2 3" key="1">
    <citation type="submission" date="2016-08" db="EMBL/GenBank/DDBJ databases">
        <title>Complete genome sequence of Fictibacillus arsenicus G25-54, a strain with toxicity to nematodes and a potential arsenic-resistance activity.</title>
        <authorList>
            <person name="Zheng Z."/>
        </authorList>
    </citation>
    <scope>NUCLEOTIDE SEQUENCE [LARGE SCALE GENOMIC DNA]</scope>
    <source>
        <strain evidence="2 3">G25-54</strain>
    </source>
</reference>